<evidence type="ECO:0000313" key="4">
    <source>
        <dbReference type="Proteomes" id="UP001204151"/>
    </source>
</evidence>
<keyword evidence="2" id="KW-0732">Signal</keyword>
<name>A0ABT1ZMC2_9BURK</name>
<evidence type="ECO:0000256" key="2">
    <source>
        <dbReference type="SAM" id="SignalP"/>
    </source>
</evidence>
<feature type="region of interest" description="Disordered" evidence="1">
    <location>
        <begin position="258"/>
        <end position="284"/>
    </location>
</feature>
<evidence type="ECO:0000256" key="1">
    <source>
        <dbReference type="SAM" id="MobiDB-lite"/>
    </source>
</evidence>
<reference evidence="3 4" key="1">
    <citation type="submission" date="2022-08" db="EMBL/GenBank/DDBJ databases">
        <title>Reclassification of Massilia species as members of the genera Telluria, Duganella, Pseudoduganella, Mokoshia gen. nov. and Zemynaea gen. nov. using orthogonal and non-orthogonal genome-based approaches.</title>
        <authorList>
            <person name="Bowman J.P."/>
        </authorList>
    </citation>
    <scope>NUCLEOTIDE SEQUENCE [LARGE SCALE GENOMIC DNA]</scope>
    <source>
        <strain evidence="3 4">JCM 31316</strain>
    </source>
</reference>
<dbReference type="EMBL" id="JANUGW010000003">
    <property type="protein sequence ID" value="MCS0581067.1"/>
    <property type="molecule type" value="Genomic_DNA"/>
</dbReference>
<evidence type="ECO:0000313" key="3">
    <source>
        <dbReference type="EMBL" id="MCS0581067.1"/>
    </source>
</evidence>
<dbReference type="Proteomes" id="UP001204151">
    <property type="component" value="Unassembled WGS sequence"/>
</dbReference>
<proteinExistence type="predicted"/>
<feature type="compositionally biased region" description="Polar residues" evidence="1">
    <location>
        <begin position="263"/>
        <end position="273"/>
    </location>
</feature>
<gene>
    <name evidence="3" type="ORF">NX784_05645</name>
</gene>
<sequence>MKKITCYLNFALLASSNMLAHADTMRLTTAVPKCSAFPGTTIPEKYKKLATKNKGYRWLAKTNVDDDRISGNGSERADGSSMYDTLDFFRLDINNDGKCDWYLNASTPLSTGGDSDSINTIYLGQPNGWSRIGAAVPDDKPDELGFGSTIADQKRYLFGEEPGIVHDASGNTNYLVTAFFDRHDQRSRKPGYRIFVWDQDKKNLRLLDKWQPGSKAADVYAFFKRHGAYSPSTKDTKAEGTILTFDPDVEAFELEQACDPDSPQRSFPESNDPVSPYLLKQCKR</sequence>
<comment type="caution">
    <text evidence="3">The sequence shown here is derived from an EMBL/GenBank/DDBJ whole genome shotgun (WGS) entry which is preliminary data.</text>
</comment>
<feature type="signal peptide" evidence="2">
    <location>
        <begin position="1"/>
        <end position="22"/>
    </location>
</feature>
<accession>A0ABT1ZMC2</accession>
<dbReference type="RefSeq" id="WP_258815686.1">
    <property type="nucleotide sequence ID" value="NZ_JANUGW010000003.1"/>
</dbReference>
<feature type="chain" id="PRO_5045091900" evidence="2">
    <location>
        <begin position="23"/>
        <end position="284"/>
    </location>
</feature>
<keyword evidence="4" id="KW-1185">Reference proteome</keyword>
<protein>
    <submittedName>
        <fullName evidence="3">Uncharacterized protein</fullName>
    </submittedName>
</protein>
<organism evidence="3 4">
    <name type="scientific">Massilia pinisoli</name>
    <dbReference type="NCBI Taxonomy" id="1772194"/>
    <lineage>
        <taxon>Bacteria</taxon>
        <taxon>Pseudomonadati</taxon>
        <taxon>Pseudomonadota</taxon>
        <taxon>Betaproteobacteria</taxon>
        <taxon>Burkholderiales</taxon>
        <taxon>Oxalobacteraceae</taxon>
        <taxon>Telluria group</taxon>
        <taxon>Massilia</taxon>
    </lineage>
</organism>